<organism evidence="4 5">
    <name type="scientific">Dyella japonica DSM 16301</name>
    <dbReference type="NCBI Taxonomy" id="1440762"/>
    <lineage>
        <taxon>Bacteria</taxon>
        <taxon>Pseudomonadati</taxon>
        <taxon>Pseudomonadota</taxon>
        <taxon>Gammaproteobacteria</taxon>
        <taxon>Lysobacterales</taxon>
        <taxon>Rhodanobacteraceae</taxon>
        <taxon>Dyella</taxon>
    </lineage>
</organism>
<dbReference type="InterPro" id="IPR036291">
    <property type="entry name" value="NAD(P)-bd_dom_sf"/>
</dbReference>
<dbReference type="SMART" id="SM00822">
    <property type="entry name" value="PKS_KR"/>
    <property type="match status" value="1"/>
</dbReference>
<accession>A0A0G9H5L1</accession>
<dbReference type="PRINTS" id="PR00080">
    <property type="entry name" value="SDRFAMILY"/>
</dbReference>
<dbReference type="AlphaFoldDB" id="A0A0G9H5L1"/>
<reference evidence="4 5" key="1">
    <citation type="journal article" date="2015" name="Antonie Van Leeuwenhoek">
        <title>A phylogenomic and molecular marker based taxonomic framework for the order Xanthomonadales: proposal to transfer the families Algiphilaceae and Solimonadaceae to the order Nevskiales ord. nov. and to create a new family within the order Xanthomonadales, the family Rhodanobacteraceae fam. nov., containing the genus Rhodanobacter and its closest relatives.</title>
        <authorList>
            <person name="Naushad S."/>
            <person name="Adeolu M."/>
            <person name="Wong S."/>
            <person name="Sohail M."/>
            <person name="Schellhorn H.E."/>
            <person name="Gupta R.S."/>
        </authorList>
    </citation>
    <scope>NUCLEOTIDE SEQUENCE [LARGE SCALE GENOMIC DNA]</scope>
    <source>
        <strain evidence="4 5">DSM 16301</strain>
    </source>
</reference>
<dbReference type="Gene3D" id="3.40.50.720">
    <property type="entry name" value="NAD(P)-binding Rossmann-like Domain"/>
    <property type="match status" value="1"/>
</dbReference>
<dbReference type="InterPro" id="IPR050259">
    <property type="entry name" value="SDR"/>
</dbReference>
<dbReference type="PATRIC" id="fig|1440762.4.peg.428"/>
<dbReference type="GO" id="GO:0016491">
    <property type="term" value="F:oxidoreductase activity"/>
    <property type="evidence" value="ECO:0007669"/>
    <property type="project" value="UniProtKB-KW"/>
</dbReference>
<gene>
    <name evidence="4" type="ORF">Y882_05415</name>
</gene>
<proteinExistence type="inferred from homology"/>
<dbReference type="Pfam" id="PF13561">
    <property type="entry name" value="adh_short_C2"/>
    <property type="match status" value="1"/>
</dbReference>
<feature type="domain" description="Ketoreductase" evidence="3">
    <location>
        <begin position="4"/>
        <end position="171"/>
    </location>
</feature>
<dbReference type="NCBIfam" id="NF005753">
    <property type="entry name" value="PRK07577.1"/>
    <property type="match status" value="1"/>
</dbReference>
<protein>
    <submittedName>
        <fullName evidence="4">Short-chain dehydrogenase</fullName>
    </submittedName>
</protein>
<dbReference type="PANTHER" id="PTHR42879">
    <property type="entry name" value="3-OXOACYL-(ACYL-CARRIER-PROTEIN) REDUCTASE"/>
    <property type="match status" value="1"/>
</dbReference>
<dbReference type="PRINTS" id="PR00081">
    <property type="entry name" value="GDHRDH"/>
</dbReference>
<dbReference type="OrthoDB" id="8665216at2"/>
<dbReference type="InterPro" id="IPR002347">
    <property type="entry name" value="SDR_fam"/>
</dbReference>
<dbReference type="Proteomes" id="UP000035481">
    <property type="component" value="Unassembled WGS sequence"/>
</dbReference>
<dbReference type="EMBL" id="JPLA01000013">
    <property type="protein sequence ID" value="KLD64863.1"/>
    <property type="molecule type" value="Genomic_DNA"/>
</dbReference>
<name>A0A0G9H5L1_9GAMM</name>
<dbReference type="PANTHER" id="PTHR42879:SF2">
    <property type="entry name" value="3-OXOACYL-[ACYL-CARRIER-PROTEIN] REDUCTASE FABG"/>
    <property type="match status" value="1"/>
</dbReference>
<evidence type="ECO:0000313" key="5">
    <source>
        <dbReference type="Proteomes" id="UP000035481"/>
    </source>
</evidence>
<sequence>MSPRTFLITGATKGIGRAISDRLAKAGHHVVGLARNIDEPDFPGTLVSVDLGNREATDKALKALVEQYDFDGVVNNVGYVRVAPIDEVDLNDLDDILRINLVPTIQTVQALLPQMRAKGWGRVVNITSLVALGYANRTSYAAAKAAVNSFTRTWGLELAESGITVNAVAPGPTETELFRANTPEGSEAEQRFLAVVPMKRLGKPDELAATVEFLLSDGASYITGQTLYVDGGASIGRAAA</sequence>
<comment type="caution">
    <text evidence="4">The sequence shown here is derived from an EMBL/GenBank/DDBJ whole genome shotgun (WGS) entry which is preliminary data.</text>
</comment>
<dbReference type="SUPFAM" id="SSF51735">
    <property type="entry name" value="NAD(P)-binding Rossmann-fold domains"/>
    <property type="match status" value="1"/>
</dbReference>
<dbReference type="InterPro" id="IPR057326">
    <property type="entry name" value="KR_dom"/>
</dbReference>
<comment type="similarity">
    <text evidence="1">Belongs to the short-chain dehydrogenases/reductases (SDR) family.</text>
</comment>
<evidence type="ECO:0000256" key="2">
    <source>
        <dbReference type="ARBA" id="ARBA00023002"/>
    </source>
</evidence>
<dbReference type="CDD" id="cd05233">
    <property type="entry name" value="SDR_c"/>
    <property type="match status" value="1"/>
</dbReference>
<dbReference type="FunFam" id="3.40.50.720:FF:000173">
    <property type="entry name" value="3-oxoacyl-[acyl-carrier protein] reductase"/>
    <property type="match status" value="1"/>
</dbReference>
<evidence type="ECO:0000313" key="4">
    <source>
        <dbReference type="EMBL" id="KLD64863.1"/>
    </source>
</evidence>
<evidence type="ECO:0000256" key="1">
    <source>
        <dbReference type="ARBA" id="ARBA00006484"/>
    </source>
</evidence>
<keyword evidence="2" id="KW-0560">Oxidoreductase</keyword>
<dbReference type="RefSeq" id="WP_046970842.1">
    <property type="nucleotide sequence ID" value="NZ_JPLA01000013.1"/>
</dbReference>
<evidence type="ECO:0000259" key="3">
    <source>
        <dbReference type="SMART" id="SM00822"/>
    </source>
</evidence>
<dbReference type="STRING" id="1440762.Y882_05415"/>